<proteinExistence type="predicted"/>
<name>A0A381YTJ1_9ZZZZ</name>
<protein>
    <submittedName>
        <fullName evidence="1">Uncharacterized protein</fullName>
    </submittedName>
</protein>
<organism evidence="1">
    <name type="scientific">marine metagenome</name>
    <dbReference type="NCBI Taxonomy" id="408172"/>
    <lineage>
        <taxon>unclassified sequences</taxon>
        <taxon>metagenomes</taxon>
        <taxon>ecological metagenomes</taxon>
    </lineage>
</organism>
<sequence>MYGGAFTHPEASKLETSHPQIIAFNELQDDRFNQS</sequence>
<accession>A0A381YTJ1</accession>
<dbReference type="AlphaFoldDB" id="A0A381YTJ1"/>
<evidence type="ECO:0000313" key="1">
    <source>
        <dbReference type="EMBL" id="SVA80325.1"/>
    </source>
</evidence>
<reference evidence="1" key="1">
    <citation type="submission" date="2018-05" db="EMBL/GenBank/DDBJ databases">
        <authorList>
            <person name="Lanie J.A."/>
            <person name="Ng W.-L."/>
            <person name="Kazmierczak K.M."/>
            <person name="Andrzejewski T.M."/>
            <person name="Davidsen T.M."/>
            <person name="Wayne K.J."/>
            <person name="Tettelin H."/>
            <person name="Glass J.I."/>
            <person name="Rusch D."/>
            <person name="Podicherti R."/>
            <person name="Tsui H.-C.T."/>
            <person name="Winkler M.E."/>
        </authorList>
    </citation>
    <scope>NUCLEOTIDE SEQUENCE</scope>
</reference>
<dbReference type="EMBL" id="UINC01019021">
    <property type="protein sequence ID" value="SVA80325.1"/>
    <property type="molecule type" value="Genomic_DNA"/>
</dbReference>
<gene>
    <name evidence="1" type="ORF">METZ01_LOCUS133179</name>
</gene>